<dbReference type="OrthoDB" id="6435220at2759"/>
<sequence length="335" mass="41251">MALNYYCYCAISKHLKDLDHLHFCHMFNIEIEVKNLTNKHYLLNNIMEMYHLDVNVIKIVEDIRWKHVYEDHKLLDEFLDEFRDNYDWTVMYDHSAICWFDVAEALIFSEEFIKEFNKGEMIWYYICKRQELSEEFIRKYKDRVNWFAVSRYQKLSQDFLIEFRDRIKWGVVSVDLSEELIREHKDEVNWNAICRKRILSEEFIREFRTCVNWYIVTCYQELSESFIREFEESVYWENISQCQDLSENFVKEYKDKISWVHLSYNNKMPEKLVRKLMIWKFILPVIPYMQMIQRSRLFQLRVLEVQIFKIVSNVFLSTVSGLITRILKIENLDFF</sequence>
<evidence type="ECO:0000313" key="2">
    <source>
        <dbReference type="Proteomes" id="UP000801492"/>
    </source>
</evidence>
<protein>
    <submittedName>
        <fullName evidence="1">Uncharacterized protein</fullName>
    </submittedName>
</protein>
<dbReference type="Proteomes" id="UP000801492">
    <property type="component" value="Unassembled WGS sequence"/>
</dbReference>
<dbReference type="AlphaFoldDB" id="A0A8K0DF18"/>
<evidence type="ECO:0000313" key="1">
    <source>
        <dbReference type="EMBL" id="KAF2905105.1"/>
    </source>
</evidence>
<comment type="caution">
    <text evidence="1">The sequence shown here is derived from an EMBL/GenBank/DDBJ whole genome shotgun (WGS) entry which is preliminary data.</text>
</comment>
<proteinExistence type="predicted"/>
<reference evidence="1" key="1">
    <citation type="submission" date="2019-08" db="EMBL/GenBank/DDBJ databases">
        <title>The genome of the North American firefly Photinus pyralis.</title>
        <authorList>
            <consortium name="Photinus pyralis genome working group"/>
            <person name="Fallon T.R."/>
            <person name="Sander Lower S.E."/>
            <person name="Weng J.-K."/>
        </authorList>
    </citation>
    <scope>NUCLEOTIDE SEQUENCE</scope>
    <source>
        <strain evidence="1">TRF0915ILg1</strain>
        <tissue evidence="1">Whole body</tissue>
    </source>
</reference>
<gene>
    <name evidence="1" type="ORF">ILUMI_01089</name>
</gene>
<organism evidence="1 2">
    <name type="scientific">Ignelater luminosus</name>
    <name type="common">Cucubano</name>
    <name type="synonym">Pyrophorus luminosus</name>
    <dbReference type="NCBI Taxonomy" id="2038154"/>
    <lineage>
        <taxon>Eukaryota</taxon>
        <taxon>Metazoa</taxon>
        <taxon>Ecdysozoa</taxon>
        <taxon>Arthropoda</taxon>
        <taxon>Hexapoda</taxon>
        <taxon>Insecta</taxon>
        <taxon>Pterygota</taxon>
        <taxon>Neoptera</taxon>
        <taxon>Endopterygota</taxon>
        <taxon>Coleoptera</taxon>
        <taxon>Polyphaga</taxon>
        <taxon>Elateriformia</taxon>
        <taxon>Elateroidea</taxon>
        <taxon>Elateridae</taxon>
        <taxon>Agrypninae</taxon>
        <taxon>Pyrophorini</taxon>
        <taxon>Ignelater</taxon>
    </lineage>
</organism>
<name>A0A8K0DF18_IGNLU</name>
<dbReference type="Gene3D" id="1.20.5.240">
    <property type="match status" value="1"/>
</dbReference>
<accession>A0A8K0DF18</accession>
<dbReference type="EMBL" id="VTPC01000605">
    <property type="protein sequence ID" value="KAF2905105.1"/>
    <property type="molecule type" value="Genomic_DNA"/>
</dbReference>
<keyword evidence="2" id="KW-1185">Reference proteome</keyword>